<dbReference type="RefSeq" id="WP_210759878.1">
    <property type="nucleotide sequence ID" value="NZ_CP060139.1"/>
</dbReference>
<dbReference type="InterPro" id="IPR029063">
    <property type="entry name" value="SAM-dependent_MTases_sf"/>
</dbReference>
<protein>
    <submittedName>
        <fullName evidence="5">Class I SAM-dependent methyltransferase</fullName>
    </submittedName>
</protein>
<dbReference type="Gene3D" id="3.40.50.150">
    <property type="entry name" value="Vaccinia Virus protein VP39"/>
    <property type="match status" value="1"/>
</dbReference>
<keyword evidence="3 5" id="KW-0808">Transferase</keyword>
<dbReference type="PANTHER" id="PTHR44942">
    <property type="entry name" value="METHYLTRANSF_11 DOMAIN-CONTAINING PROTEIN"/>
    <property type="match status" value="1"/>
</dbReference>
<accession>A0A7H0VI03</accession>
<proteinExistence type="inferred from homology"/>
<dbReference type="Pfam" id="PF08241">
    <property type="entry name" value="Methyltransf_11"/>
    <property type="match status" value="1"/>
</dbReference>
<dbReference type="Proteomes" id="UP000516305">
    <property type="component" value="Chromosome"/>
</dbReference>
<name>A0A7H0VI03_9FLAO</name>
<dbReference type="InterPro" id="IPR013216">
    <property type="entry name" value="Methyltransf_11"/>
</dbReference>
<evidence type="ECO:0000256" key="1">
    <source>
        <dbReference type="ARBA" id="ARBA00008361"/>
    </source>
</evidence>
<dbReference type="SUPFAM" id="SSF53335">
    <property type="entry name" value="S-adenosyl-L-methionine-dependent methyltransferases"/>
    <property type="match status" value="1"/>
</dbReference>
<evidence type="ECO:0000256" key="3">
    <source>
        <dbReference type="ARBA" id="ARBA00022679"/>
    </source>
</evidence>
<dbReference type="EMBL" id="CP060139">
    <property type="protein sequence ID" value="QNR25351.1"/>
    <property type="molecule type" value="Genomic_DNA"/>
</dbReference>
<comment type="similarity">
    <text evidence="1">Belongs to the methyltransferase superfamily.</text>
</comment>
<evidence type="ECO:0000313" key="5">
    <source>
        <dbReference type="EMBL" id="QNR25351.1"/>
    </source>
</evidence>
<dbReference type="PANTHER" id="PTHR44942:SF4">
    <property type="entry name" value="METHYLTRANSFERASE TYPE 11 DOMAIN-CONTAINING PROTEIN"/>
    <property type="match status" value="1"/>
</dbReference>
<dbReference type="KEGG" id="chyd:H4K34_05790"/>
<gene>
    <name evidence="5" type="ORF">H4K34_05790</name>
</gene>
<dbReference type="GO" id="GO:0008757">
    <property type="term" value="F:S-adenosylmethionine-dependent methyltransferase activity"/>
    <property type="evidence" value="ECO:0007669"/>
    <property type="project" value="InterPro"/>
</dbReference>
<evidence type="ECO:0000259" key="4">
    <source>
        <dbReference type="Pfam" id="PF08241"/>
    </source>
</evidence>
<dbReference type="AlphaFoldDB" id="A0A7H0VI03"/>
<feature type="domain" description="Methyltransferase type 11" evidence="4">
    <location>
        <begin position="42"/>
        <end position="133"/>
    </location>
</feature>
<dbReference type="CDD" id="cd02440">
    <property type="entry name" value="AdoMet_MTases"/>
    <property type="match status" value="1"/>
</dbReference>
<keyword evidence="6" id="KW-1185">Reference proteome</keyword>
<reference evidence="5 6" key="1">
    <citation type="submission" date="2020-08" db="EMBL/GenBank/DDBJ databases">
        <title>Croceimicrobium hydrocarbonivorans gen. nov., sp. nov., a novel marine bacterium isolated from a bacterial consortium that degrades polyethylene terephthalate.</title>
        <authorList>
            <person name="Liu R."/>
        </authorList>
    </citation>
    <scope>NUCLEOTIDE SEQUENCE [LARGE SCALE GENOMIC DNA]</scope>
    <source>
        <strain evidence="5 6">A20-9</strain>
    </source>
</reference>
<organism evidence="5 6">
    <name type="scientific">Croceimicrobium hydrocarbonivorans</name>
    <dbReference type="NCBI Taxonomy" id="2761580"/>
    <lineage>
        <taxon>Bacteria</taxon>
        <taxon>Pseudomonadati</taxon>
        <taxon>Bacteroidota</taxon>
        <taxon>Flavobacteriia</taxon>
        <taxon>Flavobacteriales</taxon>
        <taxon>Owenweeksiaceae</taxon>
        <taxon>Croceimicrobium</taxon>
    </lineage>
</organism>
<dbReference type="GO" id="GO:0032259">
    <property type="term" value="P:methylation"/>
    <property type="evidence" value="ECO:0007669"/>
    <property type="project" value="UniProtKB-KW"/>
</dbReference>
<sequence length="265" mass="30567">MKSSEIKYDRIGQSYNSTRKADPYLLERLIALLDPQAKEAFLDLGCGTGNYSIALQKQGLKLLGMDPSETMLKVARERNPKGDWQIGQAENTGLEDQSMDGIIATLTLHHWTDLEKAFLEISRVLKAQGRMVIFTSTPEQMQGYWLNHYFPQMLADSTAQMPSLERIKEAAQAASMYIEREEIYQVRKDLQDQFLQCGKEQPELYFRDEIRKGISSFADLSRQEEVDRGLWLLKQDVESGKFWEIKKQYDSDLGDYLFLALKKTE</sequence>
<evidence type="ECO:0000256" key="2">
    <source>
        <dbReference type="ARBA" id="ARBA00022603"/>
    </source>
</evidence>
<keyword evidence="2 5" id="KW-0489">Methyltransferase</keyword>
<evidence type="ECO:0000313" key="6">
    <source>
        <dbReference type="Proteomes" id="UP000516305"/>
    </source>
</evidence>
<dbReference type="InterPro" id="IPR051052">
    <property type="entry name" value="Diverse_substrate_MTase"/>
</dbReference>